<dbReference type="InterPro" id="IPR050951">
    <property type="entry name" value="Retrovirus_Pol_polyprotein"/>
</dbReference>
<dbReference type="InterPro" id="IPR012337">
    <property type="entry name" value="RNaseH-like_sf"/>
</dbReference>
<evidence type="ECO:0000259" key="1">
    <source>
        <dbReference type="PROSITE" id="PS50994"/>
    </source>
</evidence>
<dbReference type="PANTHER" id="PTHR37984:SF9">
    <property type="entry name" value="INTEGRASE CATALYTIC DOMAIN-CONTAINING PROTEIN"/>
    <property type="match status" value="1"/>
</dbReference>
<dbReference type="InterPro" id="IPR036397">
    <property type="entry name" value="RNaseH_sf"/>
</dbReference>
<organism evidence="2 3">
    <name type="scientific">Plakobranchus ocellatus</name>
    <dbReference type="NCBI Taxonomy" id="259542"/>
    <lineage>
        <taxon>Eukaryota</taxon>
        <taxon>Metazoa</taxon>
        <taxon>Spiralia</taxon>
        <taxon>Lophotrochozoa</taxon>
        <taxon>Mollusca</taxon>
        <taxon>Gastropoda</taxon>
        <taxon>Heterobranchia</taxon>
        <taxon>Euthyneura</taxon>
        <taxon>Panpulmonata</taxon>
        <taxon>Sacoglossa</taxon>
        <taxon>Placobranchoidea</taxon>
        <taxon>Plakobranchidae</taxon>
        <taxon>Plakobranchus</taxon>
    </lineage>
</organism>
<evidence type="ECO:0000313" key="2">
    <source>
        <dbReference type="EMBL" id="GFO14288.1"/>
    </source>
</evidence>
<dbReference type="PANTHER" id="PTHR37984">
    <property type="entry name" value="PROTEIN CBG26694"/>
    <property type="match status" value="1"/>
</dbReference>
<dbReference type="Pfam" id="PF17921">
    <property type="entry name" value="Integrase_H2C2"/>
    <property type="match status" value="1"/>
</dbReference>
<dbReference type="Gene3D" id="3.30.420.10">
    <property type="entry name" value="Ribonuclease H-like superfamily/Ribonuclease H"/>
    <property type="match status" value="1"/>
</dbReference>
<dbReference type="Proteomes" id="UP000735302">
    <property type="component" value="Unassembled WGS sequence"/>
</dbReference>
<comment type="caution">
    <text evidence="2">The sequence shown here is derived from an EMBL/GenBank/DDBJ whole genome shotgun (WGS) entry which is preliminary data.</text>
</comment>
<keyword evidence="3" id="KW-1185">Reference proteome</keyword>
<gene>
    <name evidence="2" type="ORF">PoB_004079300</name>
</gene>
<dbReference type="EMBL" id="BLXT01004553">
    <property type="protein sequence ID" value="GFO14288.1"/>
    <property type="molecule type" value="Genomic_DNA"/>
</dbReference>
<protein>
    <submittedName>
        <fullName evidence="2">Pol polyprotein</fullName>
    </submittedName>
</protein>
<dbReference type="InterPro" id="IPR041588">
    <property type="entry name" value="Integrase_H2C2"/>
</dbReference>
<sequence length="336" mass="38629">MGLDSFTLLTDHKPLVPLINSKDLSETPIRCQRMLIRLMRYKPKAEYRPGPTMVTSDTLSRCFTSTSSRTLEVEQNLQNDIQFHVDVITSTWPITDEKLKEIKAKTQEDPILKTAFEYTTSGWPMYKEDVKLAARELYGVRNELSMVDGLLLRGDCIIIPYKMRKEILNRIHDGHPGISKSRERAKQAVWWPGISKDIQQMVAGCRHCLEKSPIQQKEPLMTSELPDRPFQKVAVDICELNRETYLVSVDYYSRYIDINKLSNITSNTVINKMKMNFSQHGIPETVISDNGRQFTSQEFKTFATAWNFHPITSSPHYPQANGEAERAVQTAKKILQ</sequence>
<dbReference type="InterPro" id="IPR001584">
    <property type="entry name" value="Integrase_cat-core"/>
</dbReference>
<accession>A0AAV4B3Y4</accession>
<dbReference type="GO" id="GO:0015074">
    <property type="term" value="P:DNA integration"/>
    <property type="evidence" value="ECO:0007669"/>
    <property type="project" value="InterPro"/>
</dbReference>
<dbReference type="FunFam" id="3.30.420.10:FF:000063">
    <property type="entry name" value="Retrovirus-related Pol polyprotein from transposon 297-like Protein"/>
    <property type="match status" value="1"/>
</dbReference>
<feature type="domain" description="Integrase catalytic" evidence="1">
    <location>
        <begin position="225"/>
        <end position="336"/>
    </location>
</feature>
<dbReference type="SUPFAM" id="SSF53098">
    <property type="entry name" value="Ribonuclease H-like"/>
    <property type="match status" value="1"/>
</dbReference>
<dbReference type="GO" id="GO:0003676">
    <property type="term" value="F:nucleic acid binding"/>
    <property type="evidence" value="ECO:0007669"/>
    <property type="project" value="InterPro"/>
</dbReference>
<evidence type="ECO:0000313" key="3">
    <source>
        <dbReference type="Proteomes" id="UP000735302"/>
    </source>
</evidence>
<dbReference type="PROSITE" id="PS50994">
    <property type="entry name" value="INTEGRASE"/>
    <property type="match status" value="1"/>
</dbReference>
<proteinExistence type="predicted"/>
<name>A0AAV4B3Y4_9GAST</name>
<dbReference type="AlphaFoldDB" id="A0AAV4B3Y4"/>
<dbReference type="Gene3D" id="1.10.340.70">
    <property type="match status" value="1"/>
</dbReference>
<reference evidence="2 3" key="1">
    <citation type="journal article" date="2021" name="Elife">
        <title>Chloroplast acquisition without the gene transfer in kleptoplastic sea slugs, Plakobranchus ocellatus.</title>
        <authorList>
            <person name="Maeda T."/>
            <person name="Takahashi S."/>
            <person name="Yoshida T."/>
            <person name="Shimamura S."/>
            <person name="Takaki Y."/>
            <person name="Nagai Y."/>
            <person name="Toyoda A."/>
            <person name="Suzuki Y."/>
            <person name="Arimoto A."/>
            <person name="Ishii H."/>
            <person name="Satoh N."/>
            <person name="Nishiyama T."/>
            <person name="Hasebe M."/>
            <person name="Maruyama T."/>
            <person name="Minagawa J."/>
            <person name="Obokata J."/>
            <person name="Shigenobu S."/>
        </authorList>
    </citation>
    <scope>NUCLEOTIDE SEQUENCE [LARGE SCALE GENOMIC DNA]</scope>
</reference>
<dbReference type="FunFam" id="1.10.340.70:FF:000003">
    <property type="entry name" value="Protein CBG25708"/>
    <property type="match status" value="1"/>
</dbReference>
<dbReference type="Pfam" id="PF00665">
    <property type="entry name" value="rve"/>
    <property type="match status" value="1"/>
</dbReference>